<protein>
    <submittedName>
        <fullName evidence="2">Alpha-amylase</fullName>
    </submittedName>
</protein>
<name>A0ABS7BKP9_9SPHN</name>
<evidence type="ECO:0000313" key="2">
    <source>
        <dbReference type="EMBL" id="MBW6530155.1"/>
    </source>
</evidence>
<dbReference type="Pfam" id="PF00128">
    <property type="entry name" value="Alpha-amylase"/>
    <property type="match status" value="1"/>
</dbReference>
<gene>
    <name evidence="2" type="ORF">KZ820_05350</name>
</gene>
<dbReference type="Gene3D" id="3.90.400.10">
    <property type="entry name" value="Oligo-1,6-glucosidase, Domain 2"/>
    <property type="match status" value="1"/>
</dbReference>
<proteinExistence type="predicted"/>
<feature type="domain" description="Glycosyl hydrolase family 13 catalytic" evidence="1">
    <location>
        <begin position="73"/>
        <end position="508"/>
    </location>
</feature>
<reference evidence="2 3" key="1">
    <citation type="submission" date="2021-07" db="EMBL/GenBank/DDBJ databases">
        <title>Sphingomonas sp.</title>
        <authorList>
            <person name="Feng G."/>
            <person name="Li J."/>
            <person name="Pan M."/>
        </authorList>
    </citation>
    <scope>NUCLEOTIDE SEQUENCE [LARGE SCALE GENOMIC DNA]</scope>
    <source>
        <strain evidence="2 3">RRHST34</strain>
    </source>
</reference>
<dbReference type="PANTHER" id="PTHR10357:SF213">
    <property type="entry name" value="ALPHA AMYLASE CATALYTIC REGION"/>
    <property type="match status" value="1"/>
</dbReference>
<sequence>MTMEERLAAIAPRLRRQLDRLYGAQGDTDSLWAATQTLLRERHAERPAALRALDAARLDDAEWFVRPDMLGYSTYVDRYAGTVAGLAGRVDHLESLGVRYLHLLALLKAREGDSDGGFAVSDYLAVEPRLGTIDEVEALTARLREARISLCVDLALNHTADDHLWAKAAKAGDPFYRDFYIVLDAAEARAREAALPQVFPATAPGNFTLVPEMGGHVWTTFYPFQWDLNWRNPSVFLAILDVALRLANRGVEAFRLDSIAFLWKQPGSDCRNLPETHYIVRALRAALDIAAPATLLKAEAIVPTAFVPPYFGRDEGEGFEPECHLVYNNSLMVAGWVALAEQSAALPAAIVAASGGLPRGANWLSYARCHDDIGWGSVLGDLRAIDPAPEKRLAAAAHFLEGADGGWGRGAPFQSDGAVLHGSNGTMASLAGLESACDAEEREAAYRRIALLNALTIASGGLATTYMGDELGLLNDYGYRDDPGRAHEGRWLHRPEMDWAALDGAAARRIGGDLRALRAARVASGGAGAPALIETGAPALLGVACGRDRVFLNFGAASVALTSAGRDRLTGATCDTAPGWGVVWLEGAR</sequence>
<organism evidence="2 3">
    <name type="scientific">Sphingomonas citri</name>
    <dbReference type="NCBI Taxonomy" id="2862499"/>
    <lineage>
        <taxon>Bacteria</taxon>
        <taxon>Pseudomonadati</taxon>
        <taxon>Pseudomonadota</taxon>
        <taxon>Alphaproteobacteria</taxon>
        <taxon>Sphingomonadales</taxon>
        <taxon>Sphingomonadaceae</taxon>
        <taxon>Sphingomonas</taxon>
    </lineage>
</organism>
<accession>A0ABS7BKP9</accession>
<evidence type="ECO:0000259" key="1">
    <source>
        <dbReference type="SMART" id="SM00642"/>
    </source>
</evidence>
<evidence type="ECO:0000313" key="3">
    <source>
        <dbReference type="Proteomes" id="UP000759103"/>
    </source>
</evidence>
<dbReference type="Proteomes" id="UP000759103">
    <property type="component" value="Unassembled WGS sequence"/>
</dbReference>
<comment type="caution">
    <text evidence="2">The sequence shown here is derived from an EMBL/GenBank/DDBJ whole genome shotgun (WGS) entry which is preliminary data.</text>
</comment>
<keyword evidence="3" id="KW-1185">Reference proteome</keyword>
<dbReference type="PANTHER" id="PTHR10357">
    <property type="entry name" value="ALPHA-AMYLASE FAMILY MEMBER"/>
    <property type="match status" value="1"/>
</dbReference>
<dbReference type="SUPFAM" id="SSF51445">
    <property type="entry name" value="(Trans)glycosidases"/>
    <property type="match status" value="1"/>
</dbReference>
<dbReference type="EMBL" id="JAHXZN010000001">
    <property type="protein sequence ID" value="MBW6530155.1"/>
    <property type="molecule type" value="Genomic_DNA"/>
</dbReference>
<dbReference type="InterPro" id="IPR017853">
    <property type="entry name" value="GH"/>
</dbReference>
<dbReference type="Gene3D" id="3.20.20.80">
    <property type="entry name" value="Glycosidases"/>
    <property type="match status" value="1"/>
</dbReference>
<dbReference type="Gene3D" id="1.10.1740.10">
    <property type="match status" value="1"/>
</dbReference>
<dbReference type="RefSeq" id="WP_219747553.1">
    <property type="nucleotide sequence ID" value="NZ_JAHXZN010000001.1"/>
</dbReference>
<dbReference type="SMART" id="SM00642">
    <property type="entry name" value="Aamy"/>
    <property type="match status" value="1"/>
</dbReference>
<dbReference type="InterPro" id="IPR006047">
    <property type="entry name" value="GH13_cat_dom"/>
</dbReference>
<dbReference type="InterPro" id="IPR045857">
    <property type="entry name" value="O16G_dom_2"/>
</dbReference>